<keyword evidence="2" id="KW-1185">Reference proteome</keyword>
<dbReference type="EMBL" id="JABBWG010000166">
    <property type="protein sequence ID" value="KAG1798722.1"/>
    <property type="molecule type" value="Genomic_DNA"/>
</dbReference>
<dbReference type="Proteomes" id="UP000807769">
    <property type="component" value="Unassembled WGS sequence"/>
</dbReference>
<dbReference type="OrthoDB" id="6288785at2759"/>
<name>A0A9P7J104_9AGAM</name>
<proteinExistence type="predicted"/>
<organism evidence="1 2">
    <name type="scientific">Suillus subaureus</name>
    <dbReference type="NCBI Taxonomy" id="48587"/>
    <lineage>
        <taxon>Eukaryota</taxon>
        <taxon>Fungi</taxon>
        <taxon>Dikarya</taxon>
        <taxon>Basidiomycota</taxon>
        <taxon>Agaricomycotina</taxon>
        <taxon>Agaricomycetes</taxon>
        <taxon>Agaricomycetidae</taxon>
        <taxon>Boletales</taxon>
        <taxon>Suillineae</taxon>
        <taxon>Suillaceae</taxon>
        <taxon>Suillus</taxon>
    </lineage>
</organism>
<accession>A0A9P7J104</accession>
<evidence type="ECO:0000313" key="1">
    <source>
        <dbReference type="EMBL" id="KAG1798722.1"/>
    </source>
</evidence>
<dbReference type="AlphaFoldDB" id="A0A9P7J104"/>
<comment type="caution">
    <text evidence="1">The sequence shown here is derived from an EMBL/GenBank/DDBJ whole genome shotgun (WGS) entry which is preliminary data.</text>
</comment>
<dbReference type="GeneID" id="64635386"/>
<protein>
    <submittedName>
        <fullName evidence="1">Uncharacterized protein</fullName>
    </submittedName>
</protein>
<sequence>MDGSELGMFGTLWPMKWATDEQVAAFPIGEETIILDATRRAVSSLLLRGQCSTRGHCVSEKTDFRSSSFLTKHASPSTAADGVKA</sequence>
<reference evidence="1" key="1">
    <citation type="journal article" date="2020" name="New Phytol.">
        <title>Comparative genomics reveals dynamic genome evolution in host specialist ectomycorrhizal fungi.</title>
        <authorList>
            <person name="Lofgren L.A."/>
            <person name="Nguyen N.H."/>
            <person name="Vilgalys R."/>
            <person name="Ruytinx J."/>
            <person name="Liao H.L."/>
            <person name="Branco S."/>
            <person name="Kuo A."/>
            <person name="LaButti K."/>
            <person name="Lipzen A."/>
            <person name="Andreopoulos W."/>
            <person name="Pangilinan J."/>
            <person name="Riley R."/>
            <person name="Hundley H."/>
            <person name="Na H."/>
            <person name="Barry K."/>
            <person name="Grigoriev I.V."/>
            <person name="Stajich J.E."/>
            <person name="Kennedy P.G."/>
        </authorList>
    </citation>
    <scope>NUCLEOTIDE SEQUENCE</scope>
    <source>
        <strain evidence="1">MN1</strain>
    </source>
</reference>
<gene>
    <name evidence="1" type="ORF">BJ212DRAFT_1488547</name>
</gene>
<evidence type="ECO:0000313" key="2">
    <source>
        <dbReference type="Proteomes" id="UP000807769"/>
    </source>
</evidence>
<dbReference type="RefSeq" id="XP_041185640.1">
    <property type="nucleotide sequence ID" value="XM_041341370.1"/>
</dbReference>